<gene>
    <name evidence="2" type="ORF">BEN51_10585</name>
</gene>
<protein>
    <submittedName>
        <fullName evidence="2">Uncharacterized protein</fullName>
    </submittedName>
</protein>
<keyword evidence="1" id="KW-0472">Membrane</keyword>
<proteinExistence type="predicted"/>
<dbReference type="EMBL" id="CP016786">
    <property type="protein sequence ID" value="ASW43913.1"/>
    <property type="molecule type" value="Genomic_DNA"/>
</dbReference>
<name>A0A343JEF5_9CLOT</name>
<dbReference type="KEGG" id="cia:BEN51_10585"/>
<feature type="transmembrane region" description="Helical" evidence="1">
    <location>
        <begin position="32"/>
        <end position="54"/>
    </location>
</feature>
<organism evidence="2 3">
    <name type="scientific">Clostridium isatidis</name>
    <dbReference type="NCBI Taxonomy" id="182773"/>
    <lineage>
        <taxon>Bacteria</taxon>
        <taxon>Bacillati</taxon>
        <taxon>Bacillota</taxon>
        <taxon>Clostridia</taxon>
        <taxon>Eubacteriales</taxon>
        <taxon>Clostridiaceae</taxon>
        <taxon>Clostridium</taxon>
    </lineage>
</organism>
<dbReference type="Proteomes" id="UP000264883">
    <property type="component" value="Chromosome"/>
</dbReference>
<keyword evidence="1" id="KW-0812">Transmembrane</keyword>
<reference evidence="2 3" key="1">
    <citation type="submission" date="2016-08" db="EMBL/GenBank/DDBJ databases">
        <title>Complete Genome Sequence Of The Indigo Reducing Clostridium isatidis DSM15098.</title>
        <authorList>
            <person name="Little G.T."/>
            <person name="Minton N.P."/>
        </authorList>
    </citation>
    <scope>NUCLEOTIDE SEQUENCE [LARGE SCALE GENOMIC DNA]</scope>
    <source>
        <strain evidence="2 3">DSM 15098</strain>
    </source>
</reference>
<evidence type="ECO:0000313" key="2">
    <source>
        <dbReference type="EMBL" id="ASW43913.1"/>
    </source>
</evidence>
<evidence type="ECO:0000313" key="3">
    <source>
        <dbReference type="Proteomes" id="UP000264883"/>
    </source>
</evidence>
<sequence length="61" mass="6949">MMLIGIVLISIGIIFTLVVSFAYEIVYSKDIIGWIDFIYDFLFFSGVAFMGMAYKKKHGSK</sequence>
<accession>A0A343JEF5</accession>
<keyword evidence="3" id="KW-1185">Reference proteome</keyword>
<evidence type="ECO:0000256" key="1">
    <source>
        <dbReference type="SAM" id="Phobius"/>
    </source>
</evidence>
<dbReference type="RefSeq" id="WP_119866047.1">
    <property type="nucleotide sequence ID" value="NZ_CP016786.1"/>
</dbReference>
<keyword evidence="1" id="KW-1133">Transmembrane helix</keyword>
<dbReference type="AlphaFoldDB" id="A0A343JEF5"/>